<evidence type="ECO:0008006" key="3">
    <source>
        <dbReference type="Google" id="ProtNLM"/>
    </source>
</evidence>
<name>A0A417Z849_9LACO</name>
<dbReference type="EMBL" id="QOCS01000009">
    <property type="protein sequence ID" value="RHW46814.1"/>
    <property type="molecule type" value="Genomic_DNA"/>
</dbReference>
<dbReference type="Proteomes" id="UP000284822">
    <property type="component" value="Unassembled WGS sequence"/>
</dbReference>
<protein>
    <recommendedName>
        <fullName evidence="3">DUF3168 domain-containing protein</fullName>
    </recommendedName>
</protein>
<dbReference type="Gene3D" id="3.30.2000.30">
    <property type="match status" value="1"/>
</dbReference>
<evidence type="ECO:0000313" key="2">
    <source>
        <dbReference type="Proteomes" id="UP000284822"/>
    </source>
</evidence>
<evidence type="ECO:0000313" key="1">
    <source>
        <dbReference type="EMBL" id="RHW46814.1"/>
    </source>
</evidence>
<proteinExistence type="predicted"/>
<dbReference type="InterPro" id="IPR053745">
    <property type="entry name" value="Viral_Tail_Comp_sf"/>
</dbReference>
<reference evidence="1 2" key="1">
    <citation type="submission" date="2018-07" db="EMBL/GenBank/DDBJ databases">
        <title>Genome sequences of six Lactobacillus spp. isolated from bumble bee guts.</title>
        <authorList>
            <person name="Motta E.V.S."/>
            <person name="Moran N.A."/>
        </authorList>
    </citation>
    <scope>NUCLEOTIDE SEQUENCE [LARGE SCALE GENOMIC DNA]</scope>
    <source>
        <strain evidence="1 2">LV-8.1</strain>
    </source>
</reference>
<comment type="caution">
    <text evidence="1">The sequence shown here is derived from an EMBL/GenBank/DDBJ whole genome shotgun (WGS) entry which is preliminary data.</text>
</comment>
<sequence>MVKIRKSPEQEIFDYFYAFSLKNRYRTYDYLPPEEDKVPYPFVYIGNVQGISGGTKTSLNGSVVINIDVWGSRKQRLTVSEMVERFFREAIGHVNSKNYLFYGNMQDQDKQLRVDTSVPHTILMRGMLTLRLQIM</sequence>
<dbReference type="AlphaFoldDB" id="A0A417Z849"/>
<dbReference type="RefSeq" id="WP_118910628.1">
    <property type="nucleotide sequence ID" value="NZ_QOCS01000009.1"/>
</dbReference>
<organism evidence="1 2">
    <name type="scientific">Bombilactobacillus bombi</name>
    <dbReference type="NCBI Taxonomy" id="1303590"/>
    <lineage>
        <taxon>Bacteria</taxon>
        <taxon>Bacillati</taxon>
        <taxon>Bacillota</taxon>
        <taxon>Bacilli</taxon>
        <taxon>Lactobacillales</taxon>
        <taxon>Lactobacillaceae</taxon>
        <taxon>Bombilactobacillus</taxon>
    </lineage>
</organism>
<accession>A0A417Z849</accession>
<gene>
    <name evidence="1" type="ORF">DS832_04820</name>
</gene>